<dbReference type="PROSITE" id="PS51257">
    <property type="entry name" value="PROKAR_LIPOPROTEIN"/>
    <property type="match status" value="1"/>
</dbReference>
<evidence type="ECO:0000256" key="8">
    <source>
        <dbReference type="SAM" id="MobiDB-lite"/>
    </source>
</evidence>
<evidence type="ECO:0000256" key="3">
    <source>
        <dbReference type="ARBA" id="ARBA00023001"/>
    </source>
</evidence>
<dbReference type="GO" id="GO:0008422">
    <property type="term" value="F:beta-glucosidase activity"/>
    <property type="evidence" value="ECO:0007669"/>
    <property type="project" value="TreeGrafter"/>
</dbReference>
<dbReference type="AlphaFoldDB" id="A0A1M6GGY7"/>
<dbReference type="InterPro" id="IPR050386">
    <property type="entry name" value="Glycosyl_hydrolase_5"/>
</dbReference>
<dbReference type="Gene3D" id="2.60.40.10">
    <property type="entry name" value="Immunoglobulins"/>
    <property type="match status" value="1"/>
</dbReference>
<dbReference type="Gene3D" id="3.20.20.80">
    <property type="entry name" value="Glycosidases"/>
    <property type="match status" value="1"/>
</dbReference>
<evidence type="ECO:0000256" key="2">
    <source>
        <dbReference type="ARBA" id="ARBA00022801"/>
    </source>
</evidence>
<proteinExistence type="inferred from homology"/>
<dbReference type="CDD" id="cd14948">
    <property type="entry name" value="BACON"/>
    <property type="match status" value="1"/>
</dbReference>
<dbReference type="PANTHER" id="PTHR31297:SF41">
    <property type="entry name" value="ENDOGLUCANASE, PUTATIVE (AFU_ORTHOLOGUE AFUA_5G01830)-RELATED"/>
    <property type="match status" value="1"/>
</dbReference>
<keyword evidence="4" id="KW-0119">Carbohydrate metabolism</keyword>
<dbReference type="SUPFAM" id="SSF51445">
    <property type="entry name" value="(Trans)glycosidases"/>
    <property type="match status" value="1"/>
</dbReference>
<feature type="signal peptide" evidence="9">
    <location>
        <begin position="1"/>
        <end position="20"/>
    </location>
</feature>
<evidence type="ECO:0000313" key="12">
    <source>
        <dbReference type="EMBL" id="SHJ09246.1"/>
    </source>
</evidence>
<evidence type="ECO:0000256" key="9">
    <source>
        <dbReference type="SAM" id="SignalP"/>
    </source>
</evidence>
<evidence type="ECO:0000259" key="11">
    <source>
        <dbReference type="Pfam" id="PF13004"/>
    </source>
</evidence>
<dbReference type="GO" id="GO:0030245">
    <property type="term" value="P:cellulose catabolic process"/>
    <property type="evidence" value="ECO:0007669"/>
    <property type="project" value="UniProtKB-KW"/>
</dbReference>
<evidence type="ECO:0000313" key="13">
    <source>
        <dbReference type="Proteomes" id="UP000184192"/>
    </source>
</evidence>
<dbReference type="eggNOG" id="COG2730">
    <property type="taxonomic scope" value="Bacteria"/>
</dbReference>
<evidence type="ECO:0000256" key="6">
    <source>
        <dbReference type="ARBA" id="ARBA00023326"/>
    </source>
</evidence>
<keyword evidence="2 7" id="KW-0378">Hydrolase</keyword>
<feature type="region of interest" description="Disordered" evidence="8">
    <location>
        <begin position="127"/>
        <end position="146"/>
    </location>
</feature>
<dbReference type="Pfam" id="PF00150">
    <property type="entry name" value="Cellulase"/>
    <property type="match status" value="1"/>
</dbReference>
<dbReference type="InterPro" id="IPR001547">
    <property type="entry name" value="Glyco_hydro_5"/>
</dbReference>
<keyword evidence="13" id="KW-1185">Reference proteome</keyword>
<keyword evidence="6" id="KW-0624">Polysaccharide degradation</keyword>
<dbReference type="Pfam" id="PF13004">
    <property type="entry name" value="BACON"/>
    <property type="match status" value="1"/>
</dbReference>
<gene>
    <name evidence="12" type="ORF">SAMN05444350_11531</name>
</gene>
<dbReference type="EMBL" id="FQZN01000015">
    <property type="protein sequence ID" value="SHJ09246.1"/>
    <property type="molecule type" value="Genomic_DNA"/>
</dbReference>
<dbReference type="InterPro" id="IPR017853">
    <property type="entry name" value="GH"/>
</dbReference>
<dbReference type="GeneID" id="92712647"/>
<dbReference type="RefSeq" id="WP_025830579.1">
    <property type="nucleotide sequence ID" value="NZ_FQZN01000015.1"/>
</dbReference>
<reference evidence="13" key="1">
    <citation type="submission" date="2016-11" db="EMBL/GenBank/DDBJ databases">
        <authorList>
            <person name="Varghese N."/>
            <person name="Submissions S."/>
        </authorList>
    </citation>
    <scope>NUCLEOTIDE SEQUENCE [LARGE SCALE GENOMIC DNA]</scope>
    <source>
        <strain evidence="13">DSM 26884</strain>
    </source>
</reference>
<evidence type="ECO:0000256" key="7">
    <source>
        <dbReference type="RuleBase" id="RU361153"/>
    </source>
</evidence>
<evidence type="ECO:0000256" key="4">
    <source>
        <dbReference type="ARBA" id="ARBA00023277"/>
    </source>
</evidence>
<name>A0A1M6GGY7_9BACE</name>
<comment type="similarity">
    <text evidence="1 7">Belongs to the glycosyl hydrolase 5 (cellulase A) family.</text>
</comment>
<evidence type="ECO:0000256" key="5">
    <source>
        <dbReference type="ARBA" id="ARBA00023295"/>
    </source>
</evidence>
<accession>A0A1M6GGY7</accession>
<dbReference type="Proteomes" id="UP000184192">
    <property type="component" value="Unassembled WGS sequence"/>
</dbReference>
<dbReference type="InterPro" id="IPR013783">
    <property type="entry name" value="Ig-like_fold"/>
</dbReference>
<dbReference type="InterPro" id="IPR024361">
    <property type="entry name" value="BACON"/>
</dbReference>
<feature type="domain" description="BACON" evidence="11">
    <location>
        <begin position="67"/>
        <end position="122"/>
    </location>
</feature>
<dbReference type="GO" id="GO:0005576">
    <property type="term" value="C:extracellular region"/>
    <property type="evidence" value="ECO:0007669"/>
    <property type="project" value="TreeGrafter"/>
</dbReference>
<feature type="domain" description="Glycoside hydrolase family 5" evidence="10">
    <location>
        <begin position="174"/>
        <end position="472"/>
    </location>
</feature>
<organism evidence="12 13">
    <name type="scientific">Bacteroides stercorirosoris</name>
    <dbReference type="NCBI Taxonomy" id="871324"/>
    <lineage>
        <taxon>Bacteria</taxon>
        <taxon>Pseudomonadati</taxon>
        <taxon>Bacteroidota</taxon>
        <taxon>Bacteroidia</taxon>
        <taxon>Bacteroidales</taxon>
        <taxon>Bacteroidaceae</taxon>
        <taxon>Bacteroides</taxon>
    </lineage>
</organism>
<keyword evidence="3" id="KW-0136">Cellulose degradation</keyword>
<feature type="chain" id="PRO_5009917758" evidence="9">
    <location>
        <begin position="21"/>
        <end position="523"/>
    </location>
</feature>
<dbReference type="PANTHER" id="PTHR31297">
    <property type="entry name" value="GLUCAN ENDO-1,6-BETA-GLUCOSIDASE B"/>
    <property type="match status" value="1"/>
</dbReference>
<keyword evidence="9" id="KW-0732">Signal</keyword>
<evidence type="ECO:0000259" key="10">
    <source>
        <dbReference type="Pfam" id="PF00150"/>
    </source>
</evidence>
<keyword evidence="5 7" id="KW-0326">Glycosidase</keyword>
<sequence>MNKIKTYLVFLFTIALSAFAVACSSNDDETVMPEIVIPENILTNGLNFSGTGGTNTLSIKSNVPLEVTSSQTWCTVTPVSSTSSTVLKYTIDVEPNTGTDERTATISVKGGNLAEQKFNIVQLAGEVDEPDEPGEPAEPGSNEIAGETPWAVAKSLGLGWNLGNQLDAYSNGIANETIWGNRKTTQALFDKLAAAGITTVRIPVTWMGHIGAAPGYEIEKAWLDRVAEVVGYAEKAGLNAIVNIHHDGADSSYWLNIKEAAKSESKNTAVKAELEAIWTQIAERFKDKGNFLAFESMNEIHDGGWGWGENRTDGGKQYAVLNEWNQVFVDAVRAVGGENADRFLGVPGYCTNPELTISSFKLPTDKVQNRLMVAVHFYDPYEYTLNATYSEWGHTGAVGKKVSGGDEDNVKNIFGKLKAAYVDKGIPVYIGEMGCVHRATAREESFRKYYLEYVCKAAKEYGMAPVYWDNGGTGAGKEESGLFNHATGDYLNNAEEIVGVMKKAVFTEDASYTLQSVYNNAPQ</sequence>
<evidence type="ECO:0000256" key="1">
    <source>
        <dbReference type="ARBA" id="ARBA00005641"/>
    </source>
</evidence>
<dbReference type="GO" id="GO:0009986">
    <property type="term" value="C:cell surface"/>
    <property type="evidence" value="ECO:0007669"/>
    <property type="project" value="TreeGrafter"/>
</dbReference>
<protein>
    <submittedName>
        <fullName evidence="12">Endoglucanase</fullName>
    </submittedName>
</protein>